<dbReference type="EMBL" id="CAMAPF010000463">
    <property type="protein sequence ID" value="CAH9117599.1"/>
    <property type="molecule type" value="Genomic_DNA"/>
</dbReference>
<name>A0AAV0E5T0_9ASTE</name>
<evidence type="ECO:0000256" key="9">
    <source>
        <dbReference type="RuleBase" id="RU361203"/>
    </source>
</evidence>
<dbReference type="EC" id="3.1.3.2" evidence="9"/>
<dbReference type="InterPro" id="IPR041792">
    <property type="entry name" value="MPP_PAP"/>
</dbReference>
<evidence type="ECO:0000259" key="12">
    <source>
        <dbReference type="Pfam" id="PF16656"/>
    </source>
</evidence>
<dbReference type="CDD" id="cd00839">
    <property type="entry name" value="MPP_PAPs"/>
    <property type="match status" value="1"/>
</dbReference>
<keyword evidence="5 9" id="KW-0732">Signal</keyword>
<dbReference type="Pfam" id="PF16656">
    <property type="entry name" value="Pur_ac_phosph_N"/>
    <property type="match status" value="1"/>
</dbReference>
<evidence type="ECO:0000313" key="13">
    <source>
        <dbReference type="EMBL" id="CAH9117599.1"/>
    </source>
</evidence>
<dbReference type="PANTHER" id="PTHR22953:SF153">
    <property type="entry name" value="PURPLE ACID PHOSPHATASE"/>
    <property type="match status" value="1"/>
</dbReference>
<evidence type="ECO:0000256" key="7">
    <source>
        <dbReference type="ARBA" id="ARBA00022833"/>
    </source>
</evidence>
<sequence length="438" mass="48446">MAAGYVHRTALIALATAIAVIAGGCHSVSSYERPPAKGPVFVSLAQHLPSSSPQQVHISVAGKDKMRITWITKDDSAAAATVEYGTSPGKYTFTANGKTTNYKYLLYKSGDIHHVVIGPLTPSTVYYYRCGGGGSVVSPEHNFTTPPSRFPIKFAVVGDLGQTEWTKSTLEHIGKSNYDMLLLPGDLSYADLYQPGWDSYGRLVEPLACHRPWMVTTGNHDVEKIPVVHPEPFTAYNARWVMPFEESGSDSNLYYSFEVAGVHVVMLGSYADFGNGSAQFKWLQSDLAKVDRTRTPWLVALVHAPWYNSNSAHQEEYESYAMKESMEGLLFQAKTDVVFSGHVHAYERFTRVYKDKADNCGPIYITIGDGGNREGLATKYMEQPKISLFREASFGHGMLEVVNASHAKWTWHRNEDDEAITADSVWIKSLSASTLQSC</sequence>
<dbReference type="Proteomes" id="UP001152523">
    <property type="component" value="Unassembled WGS sequence"/>
</dbReference>
<evidence type="ECO:0000313" key="15">
    <source>
        <dbReference type="Proteomes" id="UP001152523"/>
    </source>
</evidence>
<evidence type="ECO:0000256" key="8">
    <source>
        <dbReference type="ARBA" id="ARBA00023180"/>
    </source>
</evidence>
<dbReference type="PANTHER" id="PTHR22953">
    <property type="entry name" value="ACID PHOSPHATASE RELATED"/>
    <property type="match status" value="1"/>
</dbReference>
<dbReference type="Pfam" id="PF00149">
    <property type="entry name" value="Metallophos"/>
    <property type="match status" value="1"/>
</dbReference>
<dbReference type="Gene3D" id="2.60.40.380">
    <property type="entry name" value="Purple acid phosphatase-like, N-terminal"/>
    <property type="match status" value="1"/>
</dbReference>
<keyword evidence="15" id="KW-1185">Reference proteome</keyword>
<evidence type="ECO:0000256" key="4">
    <source>
        <dbReference type="ARBA" id="ARBA00008723"/>
    </source>
</evidence>
<proteinExistence type="inferred from homology"/>
<dbReference type="InterPro" id="IPR029052">
    <property type="entry name" value="Metallo-depent_PP-like"/>
</dbReference>
<dbReference type="InterPro" id="IPR039331">
    <property type="entry name" value="PAPs-like"/>
</dbReference>
<reference evidence="13" key="1">
    <citation type="submission" date="2022-07" db="EMBL/GenBank/DDBJ databases">
        <authorList>
            <person name="Macas J."/>
            <person name="Novak P."/>
            <person name="Neumann P."/>
        </authorList>
    </citation>
    <scope>NUCLEOTIDE SEQUENCE</scope>
</reference>
<dbReference type="EMBL" id="CAMAPF010001176">
    <property type="protein sequence ID" value="CAH9148457.1"/>
    <property type="molecule type" value="Genomic_DNA"/>
</dbReference>
<feature type="chain" id="PRO_5044522761" description="Purple acid phosphatase" evidence="9">
    <location>
        <begin position="28"/>
        <end position="438"/>
    </location>
</feature>
<feature type="domain" description="Purple acid phosphatase N-terminal" evidence="12">
    <location>
        <begin position="53"/>
        <end position="145"/>
    </location>
</feature>
<protein>
    <recommendedName>
        <fullName evidence="9">Purple acid phosphatase</fullName>
        <ecNumber evidence="9">3.1.3.2</ecNumber>
    </recommendedName>
</protein>
<gene>
    <name evidence="13" type="ORF">CEPIT_LOCUS21946</name>
    <name evidence="14" type="ORF">CEPIT_LOCUS44526</name>
</gene>
<keyword evidence="8" id="KW-0325">Glycoprotein</keyword>
<keyword evidence="7" id="KW-0862">Zinc</keyword>
<evidence type="ECO:0000313" key="14">
    <source>
        <dbReference type="EMBL" id="CAH9148457.1"/>
    </source>
</evidence>
<evidence type="ECO:0000256" key="3">
    <source>
        <dbReference type="ARBA" id="ARBA00001962"/>
    </source>
</evidence>
<keyword evidence="6 9" id="KW-0378">Hydrolase</keyword>
<dbReference type="GO" id="GO:0003993">
    <property type="term" value="F:acid phosphatase activity"/>
    <property type="evidence" value="ECO:0007669"/>
    <property type="project" value="UniProtKB-EC"/>
</dbReference>
<comment type="cofactor">
    <cofactor evidence="2">
        <name>Zn(2+)</name>
        <dbReference type="ChEBI" id="CHEBI:29105"/>
    </cofactor>
</comment>
<dbReference type="GO" id="GO:0046872">
    <property type="term" value="F:metal ion binding"/>
    <property type="evidence" value="ECO:0007669"/>
    <property type="project" value="InterPro"/>
</dbReference>
<comment type="cofactor">
    <cofactor evidence="3">
        <name>Fe cation</name>
        <dbReference type="ChEBI" id="CHEBI:24875"/>
    </cofactor>
</comment>
<dbReference type="SUPFAM" id="SSF56300">
    <property type="entry name" value="Metallo-dependent phosphatases"/>
    <property type="match status" value="1"/>
</dbReference>
<dbReference type="Pfam" id="PF14008">
    <property type="entry name" value="Metallophos_C"/>
    <property type="match status" value="1"/>
</dbReference>
<comment type="similarity">
    <text evidence="4 9">Belongs to the metallophosphoesterase superfamily. Purple acid phosphatase family.</text>
</comment>
<feature type="domain" description="Purple acid phosphatase C-terminal" evidence="11">
    <location>
        <begin position="361"/>
        <end position="419"/>
    </location>
</feature>
<dbReference type="InterPro" id="IPR025733">
    <property type="entry name" value="PAPs_C"/>
</dbReference>
<dbReference type="Gene3D" id="3.60.21.10">
    <property type="match status" value="1"/>
</dbReference>
<evidence type="ECO:0000256" key="2">
    <source>
        <dbReference type="ARBA" id="ARBA00001947"/>
    </source>
</evidence>
<evidence type="ECO:0000256" key="5">
    <source>
        <dbReference type="ARBA" id="ARBA00022729"/>
    </source>
</evidence>
<dbReference type="InterPro" id="IPR008963">
    <property type="entry name" value="Purple_acid_Pase-like_N"/>
</dbReference>
<dbReference type="AlphaFoldDB" id="A0AAV0E5T0"/>
<evidence type="ECO:0000256" key="6">
    <source>
        <dbReference type="ARBA" id="ARBA00022801"/>
    </source>
</evidence>
<dbReference type="SUPFAM" id="SSF49363">
    <property type="entry name" value="Purple acid phosphatase, N-terminal domain"/>
    <property type="match status" value="1"/>
</dbReference>
<feature type="domain" description="Calcineurin-like phosphoesterase" evidence="10">
    <location>
        <begin position="152"/>
        <end position="346"/>
    </location>
</feature>
<accession>A0AAV0E5T0</accession>
<dbReference type="InterPro" id="IPR015914">
    <property type="entry name" value="PAPs_N"/>
</dbReference>
<evidence type="ECO:0000259" key="10">
    <source>
        <dbReference type="Pfam" id="PF00149"/>
    </source>
</evidence>
<comment type="catalytic activity">
    <reaction evidence="1 9">
        <text>a phosphate monoester + H2O = an alcohol + phosphate</text>
        <dbReference type="Rhea" id="RHEA:15017"/>
        <dbReference type="ChEBI" id="CHEBI:15377"/>
        <dbReference type="ChEBI" id="CHEBI:30879"/>
        <dbReference type="ChEBI" id="CHEBI:43474"/>
        <dbReference type="ChEBI" id="CHEBI:67140"/>
        <dbReference type="EC" id="3.1.3.2"/>
    </reaction>
</comment>
<evidence type="ECO:0000256" key="1">
    <source>
        <dbReference type="ARBA" id="ARBA00000032"/>
    </source>
</evidence>
<organism evidence="13 15">
    <name type="scientific">Cuscuta epithymum</name>
    <dbReference type="NCBI Taxonomy" id="186058"/>
    <lineage>
        <taxon>Eukaryota</taxon>
        <taxon>Viridiplantae</taxon>
        <taxon>Streptophyta</taxon>
        <taxon>Embryophyta</taxon>
        <taxon>Tracheophyta</taxon>
        <taxon>Spermatophyta</taxon>
        <taxon>Magnoliopsida</taxon>
        <taxon>eudicotyledons</taxon>
        <taxon>Gunneridae</taxon>
        <taxon>Pentapetalae</taxon>
        <taxon>asterids</taxon>
        <taxon>lamiids</taxon>
        <taxon>Solanales</taxon>
        <taxon>Convolvulaceae</taxon>
        <taxon>Cuscuteae</taxon>
        <taxon>Cuscuta</taxon>
        <taxon>Cuscuta subgen. Cuscuta</taxon>
    </lineage>
</organism>
<comment type="caution">
    <text evidence="13">The sequence shown here is derived from an EMBL/GenBank/DDBJ whole genome shotgun (WGS) entry which is preliminary data.</text>
</comment>
<feature type="signal peptide" evidence="9">
    <location>
        <begin position="1"/>
        <end position="27"/>
    </location>
</feature>
<dbReference type="InterPro" id="IPR004843">
    <property type="entry name" value="Calcineurin-like_PHP"/>
</dbReference>
<evidence type="ECO:0000259" key="11">
    <source>
        <dbReference type="Pfam" id="PF14008"/>
    </source>
</evidence>